<comment type="caution">
    <text evidence="5">The sequence shown here is derived from an EMBL/GenBank/DDBJ whole genome shotgun (WGS) entry which is preliminary data.</text>
</comment>
<comment type="similarity">
    <text evidence="1">Belongs to the glycosyl hydrolase 28 family.</text>
</comment>
<dbReference type="InterPro" id="IPR024535">
    <property type="entry name" value="RHGA/B-epi-like_pectate_lyase"/>
</dbReference>
<dbReference type="InterPro" id="IPR012334">
    <property type="entry name" value="Pectin_lyas_fold"/>
</dbReference>
<dbReference type="AlphaFoldDB" id="A0ABD5XYY2"/>
<dbReference type="InterPro" id="IPR051801">
    <property type="entry name" value="GH28_Enzymes"/>
</dbReference>
<dbReference type="InterPro" id="IPR006626">
    <property type="entry name" value="PbH1"/>
</dbReference>
<name>A0ABD5XYY2_9EURY</name>
<evidence type="ECO:0000256" key="2">
    <source>
        <dbReference type="ARBA" id="ARBA00022801"/>
    </source>
</evidence>
<dbReference type="SMART" id="SM00710">
    <property type="entry name" value="PbH1"/>
    <property type="match status" value="5"/>
</dbReference>
<dbReference type="PANTHER" id="PTHR31339:SF9">
    <property type="entry name" value="PLASMIN AND FIBRONECTIN-BINDING PROTEIN A"/>
    <property type="match status" value="1"/>
</dbReference>
<accession>A0ABD5XYY2</accession>
<gene>
    <name evidence="5" type="ORF">ACFQMA_02790</name>
</gene>
<dbReference type="SUPFAM" id="SSF51126">
    <property type="entry name" value="Pectin lyase-like"/>
    <property type="match status" value="1"/>
</dbReference>
<feature type="domain" description="Rhamnogalacturonase A/B/Epimerase-like pectate lyase" evidence="4">
    <location>
        <begin position="8"/>
        <end position="53"/>
    </location>
</feature>
<dbReference type="Gene3D" id="2.160.20.10">
    <property type="entry name" value="Single-stranded right-handed beta-helix, Pectin lyase-like"/>
    <property type="match status" value="1"/>
</dbReference>
<dbReference type="GeneID" id="78819005"/>
<dbReference type="InterPro" id="IPR000743">
    <property type="entry name" value="Glyco_hydro_28"/>
</dbReference>
<dbReference type="EC" id="3.2.1.-" evidence="5"/>
<evidence type="ECO:0000313" key="5">
    <source>
        <dbReference type="EMBL" id="MFC7138763.1"/>
    </source>
</evidence>
<dbReference type="PROSITE" id="PS00502">
    <property type="entry name" value="POLYGALACTURONASE"/>
    <property type="match status" value="1"/>
</dbReference>
<dbReference type="Proteomes" id="UP001596432">
    <property type="component" value="Unassembled WGS sequence"/>
</dbReference>
<dbReference type="Pfam" id="PF12708">
    <property type="entry name" value="Pect-lyase_RHGA_epim"/>
    <property type="match status" value="1"/>
</dbReference>
<keyword evidence="6" id="KW-1185">Reference proteome</keyword>
<sequence length="476" mass="51885">MARHDAIEYGAVGDGETDDTAAIQAAIDAAAEDGGGTVVVPAGEYVTRPLLLRSHVEIRIEGGAILLGSEDIDEYPAVEGRWEGVERDVYASLLTGHDLEDVAITGSGTLHGRGEVWWEAFHDDRDAYPDAVGRDLEYPGRLDCPRPRMINIYDSQNVLIRDIEIRNSPSWTVHPVYCENVTIDNVTIRNPEHSTNTDGINPDSCRNVRISNCDIDAGDDCITIKSGYDEDGRRVGEPCENVVVTNCTMYHGHGGVVIGSEMAGGVRNVTVSNCVFDGTDNGLRVKTERGRGSVVENIRATNLVMRDLKRSAFIATMFYQGRGADEPRPVTEETPRLREMHYSDITIDGTTDVTTIRGLPEMPVEDVSLSNVRVRGADRGVRAANVDGFDLRDVSVDAEETPAFDVERASEVELTNVEDPDPDPDRPVVRLDGADAVVRGCVADRSAGAFLEHTDSDVVLLENHLDAAERDGVARD</sequence>
<dbReference type="GO" id="GO:0004553">
    <property type="term" value="F:hydrolase activity, hydrolyzing O-glycosyl compounds"/>
    <property type="evidence" value="ECO:0007669"/>
    <property type="project" value="UniProtKB-ARBA"/>
</dbReference>
<keyword evidence="2 5" id="KW-0378">Hydrolase</keyword>
<dbReference type="InterPro" id="IPR011050">
    <property type="entry name" value="Pectin_lyase_fold/virulence"/>
</dbReference>
<reference evidence="5 6" key="1">
    <citation type="journal article" date="2019" name="Int. J. Syst. Evol. Microbiol.">
        <title>The Global Catalogue of Microorganisms (GCM) 10K type strain sequencing project: providing services to taxonomists for standard genome sequencing and annotation.</title>
        <authorList>
            <consortium name="The Broad Institute Genomics Platform"/>
            <consortium name="The Broad Institute Genome Sequencing Center for Infectious Disease"/>
            <person name="Wu L."/>
            <person name="Ma J."/>
        </authorList>
    </citation>
    <scope>NUCLEOTIDE SEQUENCE [LARGE SCALE GENOMIC DNA]</scope>
    <source>
        <strain evidence="5 6">XZYJT29</strain>
    </source>
</reference>
<evidence type="ECO:0000256" key="3">
    <source>
        <dbReference type="ARBA" id="ARBA00023295"/>
    </source>
</evidence>
<dbReference type="EMBL" id="JBHTAS010000001">
    <property type="protein sequence ID" value="MFC7138763.1"/>
    <property type="molecule type" value="Genomic_DNA"/>
</dbReference>
<evidence type="ECO:0000256" key="1">
    <source>
        <dbReference type="ARBA" id="ARBA00008834"/>
    </source>
</evidence>
<evidence type="ECO:0000313" key="6">
    <source>
        <dbReference type="Proteomes" id="UP001596432"/>
    </source>
</evidence>
<dbReference type="RefSeq" id="WP_274324377.1">
    <property type="nucleotide sequence ID" value="NZ_CP118158.1"/>
</dbReference>
<dbReference type="Pfam" id="PF00295">
    <property type="entry name" value="Glyco_hydro_28"/>
    <property type="match status" value="1"/>
</dbReference>
<protein>
    <submittedName>
        <fullName evidence="5">Glycoside hydrolase family 28 protein</fullName>
        <ecNumber evidence="5">3.2.1.-</ecNumber>
    </submittedName>
</protein>
<dbReference type="PANTHER" id="PTHR31339">
    <property type="entry name" value="PECTIN LYASE-RELATED"/>
    <property type="match status" value="1"/>
</dbReference>
<proteinExistence type="inferred from homology"/>
<organism evidence="5 6">
    <name type="scientific">Halosimplex aquaticum</name>
    <dbReference type="NCBI Taxonomy" id="3026162"/>
    <lineage>
        <taxon>Archaea</taxon>
        <taxon>Methanobacteriati</taxon>
        <taxon>Methanobacteriota</taxon>
        <taxon>Stenosarchaea group</taxon>
        <taxon>Halobacteria</taxon>
        <taxon>Halobacteriales</taxon>
        <taxon>Haloarculaceae</taxon>
        <taxon>Halosimplex</taxon>
    </lineage>
</organism>
<evidence type="ECO:0000259" key="4">
    <source>
        <dbReference type="Pfam" id="PF12708"/>
    </source>
</evidence>
<keyword evidence="3 5" id="KW-0326">Glycosidase</keyword>